<feature type="compositionally biased region" description="Basic and acidic residues" evidence="1">
    <location>
        <begin position="1"/>
        <end position="18"/>
    </location>
</feature>
<feature type="compositionally biased region" description="Pro residues" evidence="1">
    <location>
        <begin position="334"/>
        <end position="346"/>
    </location>
</feature>
<reference evidence="2" key="1">
    <citation type="journal article" date="2022" name="bioRxiv">
        <title>Genomics of Preaxostyla Flagellates Illuminates Evolutionary Transitions and the Path Towards Mitochondrial Loss.</title>
        <authorList>
            <person name="Novak L.V.F."/>
            <person name="Treitli S.C."/>
            <person name="Pyrih J."/>
            <person name="Halakuc P."/>
            <person name="Pipaliya S.V."/>
            <person name="Vacek V."/>
            <person name="Brzon O."/>
            <person name="Soukal P."/>
            <person name="Eme L."/>
            <person name="Dacks J.B."/>
            <person name="Karnkowska A."/>
            <person name="Elias M."/>
            <person name="Hampl V."/>
        </authorList>
    </citation>
    <scope>NUCLEOTIDE SEQUENCE</scope>
    <source>
        <strain evidence="2">RCP-MX</strain>
    </source>
</reference>
<sequence>MQQMQHNRDLLMRKERSSTLRSSPQAHRAAISPTFRLPLYPLSRALHPPTTPHLQARILATASTRHLPLCSCSPPLASRGASLSPSLWAGAKPVPSRSKTLGAEGASANEMEMLKTKIRSGCARSSTATGPQAALASAAAPDAEKKPAKKVRFHQELQVRSTGVRAVGLAFFVCVSDLSPCNEHSGAEEVGVVPEPHEDSGAEVEYDDDAEHTEKASVSAARRPRPSGTLLPGDAPGLLAGVRDPVKQLSDSMCDSKVWSTELDGALFDAPLTILPRCPLFRDDAHHARPLGHQHSPPRPPRPCPPSTAALGLGQHAPSSPPSEGAPAAQPLPTMQPLPTVRPSPSRPRSSREEAVPRGTSSHLTHLVQDGASEACAVLVCHNPDTHCLAATPQLLSGTCRAGHQRSMRPGAGHPLEPRRFVPEGFQAESERYSNNPASAWTHAHGLFSRHAAIQCLALSPVNRQPQDRQKMLRRDDDGRKT</sequence>
<evidence type="ECO:0000313" key="3">
    <source>
        <dbReference type="Proteomes" id="UP001141327"/>
    </source>
</evidence>
<name>A0ABQ8U0Z9_9EUKA</name>
<feature type="compositionally biased region" description="Basic and acidic residues" evidence="1">
    <location>
        <begin position="466"/>
        <end position="482"/>
    </location>
</feature>
<protein>
    <submittedName>
        <fullName evidence="2">Uncharacterized protein</fullName>
    </submittedName>
</protein>
<feature type="compositionally biased region" description="Low complexity" evidence="1">
    <location>
        <begin position="228"/>
        <end position="239"/>
    </location>
</feature>
<feature type="compositionally biased region" description="Acidic residues" evidence="1">
    <location>
        <begin position="201"/>
        <end position="211"/>
    </location>
</feature>
<feature type="region of interest" description="Disordered" evidence="1">
    <location>
        <begin position="184"/>
        <end position="239"/>
    </location>
</feature>
<keyword evidence="3" id="KW-1185">Reference proteome</keyword>
<dbReference type="EMBL" id="JAPMOS010000401">
    <property type="protein sequence ID" value="KAJ4452740.1"/>
    <property type="molecule type" value="Genomic_DNA"/>
</dbReference>
<feature type="region of interest" description="Disordered" evidence="1">
    <location>
        <begin position="123"/>
        <end position="147"/>
    </location>
</feature>
<gene>
    <name evidence="2" type="ORF">PAPYR_13011</name>
</gene>
<feature type="region of interest" description="Disordered" evidence="1">
    <location>
        <begin position="461"/>
        <end position="482"/>
    </location>
</feature>
<feature type="region of interest" description="Disordered" evidence="1">
    <location>
        <begin position="288"/>
        <end position="363"/>
    </location>
</feature>
<accession>A0ABQ8U0Z9</accession>
<feature type="compositionally biased region" description="Pro residues" evidence="1">
    <location>
        <begin position="297"/>
        <end position="306"/>
    </location>
</feature>
<evidence type="ECO:0000313" key="2">
    <source>
        <dbReference type="EMBL" id="KAJ4452740.1"/>
    </source>
</evidence>
<feature type="compositionally biased region" description="Low complexity" evidence="1">
    <location>
        <begin position="128"/>
        <end position="141"/>
    </location>
</feature>
<evidence type="ECO:0000256" key="1">
    <source>
        <dbReference type="SAM" id="MobiDB-lite"/>
    </source>
</evidence>
<proteinExistence type="predicted"/>
<comment type="caution">
    <text evidence="2">The sequence shown here is derived from an EMBL/GenBank/DDBJ whole genome shotgun (WGS) entry which is preliminary data.</text>
</comment>
<dbReference type="Proteomes" id="UP001141327">
    <property type="component" value="Unassembled WGS sequence"/>
</dbReference>
<feature type="region of interest" description="Disordered" evidence="1">
    <location>
        <begin position="1"/>
        <end position="28"/>
    </location>
</feature>
<organism evidence="2 3">
    <name type="scientific">Paratrimastix pyriformis</name>
    <dbReference type="NCBI Taxonomy" id="342808"/>
    <lineage>
        <taxon>Eukaryota</taxon>
        <taxon>Metamonada</taxon>
        <taxon>Preaxostyla</taxon>
        <taxon>Paratrimastigidae</taxon>
        <taxon>Paratrimastix</taxon>
    </lineage>
</organism>